<reference evidence="5" key="2">
    <citation type="submission" date="2020-09" db="EMBL/GenBank/DDBJ databases">
        <authorList>
            <person name="Sun Q."/>
            <person name="Zhou Y."/>
        </authorList>
    </citation>
    <scope>NUCLEOTIDE SEQUENCE</scope>
    <source>
        <strain evidence="5">CGMCC 1.6333</strain>
    </source>
</reference>
<dbReference type="InterPro" id="IPR024897">
    <property type="entry name" value="LipL"/>
</dbReference>
<comment type="caution">
    <text evidence="5">The sequence shown here is derived from an EMBL/GenBank/DDBJ whole genome shotgun (WGS) entry which is preliminary data.</text>
</comment>
<comment type="similarity">
    <text evidence="3">Belongs to the octanoyltransferase LipL family.</text>
</comment>
<keyword evidence="2 3" id="KW-0012">Acyltransferase</keyword>
<comment type="pathway">
    <text evidence="3">Protein modification; protein lipoylation via endogenous pathway; protein N(6)-(lipoyl)lysine from octanoyl-[acyl-carrier-protein].</text>
</comment>
<feature type="domain" description="BPL/LPL catalytic" evidence="4">
    <location>
        <begin position="44"/>
        <end position="228"/>
    </location>
</feature>
<keyword evidence="6" id="KW-1185">Reference proteome</keyword>
<dbReference type="OrthoDB" id="2080934at2"/>
<dbReference type="SUPFAM" id="SSF55681">
    <property type="entry name" value="Class II aaRS and biotin synthetases"/>
    <property type="match status" value="1"/>
</dbReference>
<dbReference type="EMBL" id="BMLG01000009">
    <property type="protein sequence ID" value="GGM32909.1"/>
    <property type="molecule type" value="Genomic_DNA"/>
</dbReference>
<dbReference type="PANTHER" id="PTHR43679:SF2">
    <property type="entry name" value="OCTANOYL-[GCVH]:PROTEIN N-OCTANOYLTRANSFERASE"/>
    <property type="match status" value="1"/>
</dbReference>
<organism evidence="5 6">
    <name type="scientific">Paraliobacillus quinghaiensis</name>
    <dbReference type="NCBI Taxonomy" id="470815"/>
    <lineage>
        <taxon>Bacteria</taxon>
        <taxon>Bacillati</taxon>
        <taxon>Bacillota</taxon>
        <taxon>Bacilli</taxon>
        <taxon>Bacillales</taxon>
        <taxon>Bacillaceae</taxon>
        <taxon>Paraliobacillus</taxon>
    </lineage>
</organism>
<evidence type="ECO:0000256" key="2">
    <source>
        <dbReference type="ARBA" id="ARBA00023315"/>
    </source>
</evidence>
<dbReference type="Gene3D" id="3.30.930.10">
    <property type="entry name" value="Bira Bifunctional Protein, Domain 2"/>
    <property type="match status" value="1"/>
</dbReference>
<sequence length="280" mass="31297">MTDWKNFFSGKAYRLIDHSDPLSLDNAMDSFAIDDAIALSVSKDKSAHTIRLWVHNKTIVLGISDARLPYIEEAVSSLQAQGYQTIVRNSGGLAVVLDKGVLNISLLLSGGNSLGIHQGYEVMVAFIQDLLADYTTEVKAFEVEGSYCPGDYDLSIDGKKFAGISQRRVRDGIAVQIYLSIEGDGQAHARLIRDFYQVGLRGEETKIKYPTVRPETMRSLSELVDKPITVELVKDRLTHMLDDLTVERVQAELSDEEVLEYQKRKKQMIERNKKALGDLA</sequence>
<evidence type="ECO:0000313" key="6">
    <source>
        <dbReference type="Proteomes" id="UP000618460"/>
    </source>
</evidence>
<dbReference type="CDD" id="cd16443">
    <property type="entry name" value="LplA"/>
    <property type="match status" value="1"/>
</dbReference>
<feature type="active site" description="Acyl-thioester intermediate" evidence="3">
    <location>
        <position position="148"/>
    </location>
</feature>
<dbReference type="InterPro" id="IPR004143">
    <property type="entry name" value="BPL_LPL_catalytic"/>
</dbReference>
<dbReference type="RefSeq" id="WP_117155122.1">
    <property type="nucleotide sequence ID" value="NZ_BMLG01000009.1"/>
</dbReference>
<gene>
    <name evidence="5" type="primary">lplA</name>
    <name evidence="3" type="synonym">lipL</name>
    <name evidence="5" type="ORF">GCM10011351_18690</name>
</gene>
<feature type="site" description="Lowers pKa of active site Cys" evidence="3">
    <location>
        <position position="160"/>
    </location>
</feature>
<evidence type="ECO:0000313" key="5">
    <source>
        <dbReference type="EMBL" id="GGM32909.1"/>
    </source>
</evidence>
<dbReference type="Proteomes" id="UP000618460">
    <property type="component" value="Unassembled WGS sequence"/>
</dbReference>
<comment type="function">
    <text evidence="3">Catalyzes the amidotransfer (transamidation) of the octanoyl moiety from octanoyl-GcvH to the lipoyl domain of the E2 subunit of lipoate-dependent enzymes.</text>
</comment>
<name>A0A917TQ40_9BACI</name>
<reference evidence="5" key="1">
    <citation type="journal article" date="2014" name="Int. J. Syst. Evol. Microbiol.">
        <title>Complete genome sequence of Corynebacterium casei LMG S-19264T (=DSM 44701T), isolated from a smear-ripened cheese.</title>
        <authorList>
            <consortium name="US DOE Joint Genome Institute (JGI-PGF)"/>
            <person name="Walter F."/>
            <person name="Albersmeier A."/>
            <person name="Kalinowski J."/>
            <person name="Ruckert C."/>
        </authorList>
    </citation>
    <scope>NUCLEOTIDE SEQUENCE</scope>
    <source>
        <strain evidence="5">CGMCC 1.6333</strain>
    </source>
</reference>
<dbReference type="PROSITE" id="PS51733">
    <property type="entry name" value="BPL_LPL_CATALYTIC"/>
    <property type="match status" value="1"/>
</dbReference>
<dbReference type="InterPro" id="IPR045864">
    <property type="entry name" value="aa-tRNA-synth_II/BPL/LPL"/>
</dbReference>
<evidence type="ECO:0000259" key="4">
    <source>
        <dbReference type="PROSITE" id="PS51733"/>
    </source>
</evidence>
<dbReference type="Pfam" id="PF21948">
    <property type="entry name" value="LplA-B_cat"/>
    <property type="match status" value="1"/>
</dbReference>
<dbReference type="GO" id="GO:0009249">
    <property type="term" value="P:protein lipoylation"/>
    <property type="evidence" value="ECO:0007669"/>
    <property type="project" value="UniProtKB-UniRule"/>
</dbReference>
<accession>A0A917TQ40</accession>
<comment type="miscellaneous">
    <text evidence="3">The reaction proceeds via a thioester-linked acyl-enzyme intermediate.</text>
</comment>
<evidence type="ECO:0000256" key="1">
    <source>
        <dbReference type="ARBA" id="ARBA00022679"/>
    </source>
</evidence>
<evidence type="ECO:0000256" key="3">
    <source>
        <dbReference type="HAMAP-Rule" id="MF_02119"/>
    </source>
</evidence>
<proteinExistence type="inferred from homology"/>
<dbReference type="PANTHER" id="PTHR43679">
    <property type="entry name" value="OCTANOYLTRANSFERASE LIPM-RELATED"/>
    <property type="match status" value="1"/>
</dbReference>
<dbReference type="AlphaFoldDB" id="A0A917TQ40"/>
<dbReference type="EC" id="2.3.1.204" evidence="3"/>
<dbReference type="GO" id="GO:0033819">
    <property type="term" value="F:lipoyl(octanoyl) transferase activity"/>
    <property type="evidence" value="ECO:0007669"/>
    <property type="project" value="InterPro"/>
</dbReference>
<protein>
    <recommendedName>
        <fullName evidence="3">Octanoyl-[GcvH]:protein N-octanoyltransferase</fullName>
        <ecNumber evidence="3">2.3.1.204</ecNumber>
    </recommendedName>
    <alternativeName>
        <fullName evidence="3">Octanoyl-[GcvH]:E2 amidotransferase</fullName>
    </alternativeName>
</protein>
<dbReference type="HAMAP" id="MF_02119">
    <property type="entry name" value="LipL"/>
    <property type="match status" value="1"/>
</dbReference>
<dbReference type="InterPro" id="IPR050664">
    <property type="entry name" value="Octanoyltrans_LipM/LipL"/>
</dbReference>
<comment type="catalytic activity">
    <reaction evidence="3">
        <text>N(6)-octanoyl-L-lysyl-[glycine-cleavage complex H protein] + L-lysyl-[lipoyl-carrier protein] = N(6)-octanoyl-L-lysyl-[lipoyl-carrier protein] + L-lysyl-[glycine-cleavage complex H protein]</text>
        <dbReference type="Rhea" id="RHEA:20213"/>
        <dbReference type="Rhea" id="RHEA-COMP:10500"/>
        <dbReference type="Rhea" id="RHEA-COMP:10501"/>
        <dbReference type="Rhea" id="RHEA-COMP:10503"/>
        <dbReference type="Rhea" id="RHEA-COMP:10504"/>
        <dbReference type="ChEBI" id="CHEBI:29969"/>
        <dbReference type="ChEBI" id="CHEBI:78809"/>
        <dbReference type="EC" id="2.3.1.204"/>
    </reaction>
</comment>
<dbReference type="GO" id="GO:0009107">
    <property type="term" value="P:lipoate biosynthetic process"/>
    <property type="evidence" value="ECO:0007669"/>
    <property type="project" value="UniProtKB-UniRule"/>
</dbReference>
<keyword evidence="1 3" id="KW-0808">Transferase</keyword>